<dbReference type="SUPFAM" id="SSF53335">
    <property type="entry name" value="S-adenosyl-L-methionine-dependent methyltransferases"/>
    <property type="match status" value="1"/>
</dbReference>
<dbReference type="GO" id="GO:0008168">
    <property type="term" value="F:methyltransferase activity"/>
    <property type="evidence" value="ECO:0007669"/>
    <property type="project" value="UniProtKB-KW"/>
</dbReference>
<organism evidence="2 3">
    <name type="scientific">Mucor circinelloides f. lusitanicus</name>
    <name type="common">Mucor racemosus var. lusitanicus</name>
    <dbReference type="NCBI Taxonomy" id="29924"/>
    <lineage>
        <taxon>Eukaryota</taxon>
        <taxon>Fungi</taxon>
        <taxon>Fungi incertae sedis</taxon>
        <taxon>Mucoromycota</taxon>
        <taxon>Mucoromycotina</taxon>
        <taxon>Mucoromycetes</taxon>
        <taxon>Mucorales</taxon>
        <taxon>Mucorineae</taxon>
        <taxon>Mucoraceae</taxon>
        <taxon>Mucor</taxon>
    </lineage>
</organism>
<dbReference type="Proteomes" id="UP000469890">
    <property type="component" value="Unassembled WGS sequence"/>
</dbReference>
<name>A0A8H4BR44_MUCCL</name>
<feature type="domain" description="Methyltransferase" evidence="1">
    <location>
        <begin position="131"/>
        <end position="222"/>
    </location>
</feature>
<dbReference type="PANTHER" id="PTHR43591:SF24">
    <property type="entry name" value="2-METHOXY-6-POLYPRENYL-1,4-BENZOQUINOL METHYLASE, MITOCHONDRIAL"/>
    <property type="match status" value="1"/>
</dbReference>
<dbReference type="EMBL" id="JAAECE010000002">
    <property type="protein sequence ID" value="KAF1805961.1"/>
    <property type="molecule type" value="Genomic_DNA"/>
</dbReference>
<dbReference type="Gene3D" id="3.40.50.150">
    <property type="entry name" value="Vaccinia Virus protein VP39"/>
    <property type="match status" value="1"/>
</dbReference>
<sequence length="352" mass="40354">MPLNISLSFLSTTKSKSCVLSLSRSFFFPRYFKKKKKMKKSRSSGDGGVDVLSDVPTTSSETIAASTTKDQKFQLREDGRKYHADEKVSYLFPSDDDEADRVHQQHWILRYALQRNYHAPVTQLLQQGITVLDSGCGPATWTLEMGETYPNSKFHGIDASSVFPETIKPANVEFCVANIAERIPFPDNTFDYIHQRLLILGLTNNDWENALKELYRVLKPGGYIEIVEPDMQDLCNMGPLLHKTQYTMSEMLLSRNMPPKIAIELQDRITRAGFVNIELQMTPLHLNHTDKAGYLLWGDYKHAYLNIRPVMAARNPEWQDVQVYEKYIDACGKEAETNKTCVNWYAYYAQKP</sequence>
<keyword evidence="2" id="KW-0489">Methyltransferase</keyword>
<protein>
    <submittedName>
        <fullName evidence="2">S-adenosyl-L-methionine-dependent methyltransferase</fullName>
    </submittedName>
</protein>
<keyword evidence="2" id="KW-0808">Transferase</keyword>
<accession>A0A8H4BR44</accession>
<proteinExistence type="predicted"/>
<dbReference type="CDD" id="cd02440">
    <property type="entry name" value="AdoMet_MTases"/>
    <property type="match status" value="1"/>
</dbReference>
<dbReference type="AlphaFoldDB" id="A0A8H4BR44"/>
<evidence type="ECO:0000313" key="2">
    <source>
        <dbReference type="EMBL" id="KAF1805961.1"/>
    </source>
</evidence>
<dbReference type="PANTHER" id="PTHR43591">
    <property type="entry name" value="METHYLTRANSFERASE"/>
    <property type="match status" value="1"/>
</dbReference>
<dbReference type="InterPro" id="IPR041698">
    <property type="entry name" value="Methyltransf_25"/>
</dbReference>
<gene>
    <name evidence="2" type="ORF">FB192DRAFT_1365330</name>
</gene>
<dbReference type="GO" id="GO:0032259">
    <property type="term" value="P:methylation"/>
    <property type="evidence" value="ECO:0007669"/>
    <property type="project" value="UniProtKB-KW"/>
</dbReference>
<dbReference type="Pfam" id="PF13649">
    <property type="entry name" value="Methyltransf_25"/>
    <property type="match status" value="1"/>
</dbReference>
<evidence type="ECO:0000313" key="3">
    <source>
        <dbReference type="Proteomes" id="UP000469890"/>
    </source>
</evidence>
<dbReference type="InterPro" id="IPR029063">
    <property type="entry name" value="SAM-dependent_MTases_sf"/>
</dbReference>
<evidence type="ECO:0000259" key="1">
    <source>
        <dbReference type="Pfam" id="PF13649"/>
    </source>
</evidence>
<reference evidence="2 3" key="1">
    <citation type="submission" date="2019-09" db="EMBL/GenBank/DDBJ databases">
        <authorList>
            <consortium name="DOE Joint Genome Institute"/>
            <person name="Mondo S.J."/>
            <person name="Navarro-Mendoza M.I."/>
            <person name="Perez-Arques C."/>
            <person name="Panchal S."/>
            <person name="Nicolas F.E."/>
            <person name="Ganguly P."/>
            <person name="Pangilinan J."/>
            <person name="Grigoriev I."/>
            <person name="Heitman J."/>
            <person name="Sanya K."/>
            <person name="Garre V."/>
        </authorList>
    </citation>
    <scope>NUCLEOTIDE SEQUENCE [LARGE SCALE GENOMIC DNA]</scope>
    <source>
        <strain evidence="2 3">MU402</strain>
    </source>
</reference>
<comment type="caution">
    <text evidence="2">The sequence shown here is derived from an EMBL/GenBank/DDBJ whole genome shotgun (WGS) entry which is preliminary data.</text>
</comment>